<dbReference type="InterPro" id="IPR001041">
    <property type="entry name" value="2Fe-2S_ferredoxin-type"/>
</dbReference>
<evidence type="ECO:0000256" key="7">
    <source>
        <dbReference type="ARBA" id="ARBA00023014"/>
    </source>
</evidence>
<dbReference type="SUPFAM" id="SSF54292">
    <property type="entry name" value="2Fe-2S ferredoxin-like"/>
    <property type="match status" value="1"/>
</dbReference>
<keyword evidence="7" id="KW-0411">Iron-sulfur</keyword>
<keyword evidence="8" id="KW-0520">NAD</keyword>
<dbReference type="SMART" id="SM00929">
    <property type="entry name" value="NADH-G_4Fe-4S_3"/>
    <property type="match status" value="1"/>
</dbReference>
<dbReference type="OrthoDB" id="10249365at2759"/>
<dbReference type="PhylomeDB" id="B4GU10"/>
<dbReference type="GO" id="GO:0016651">
    <property type="term" value="F:oxidoreductase activity, acting on NAD(P)H"/>
    <property type="evidence" value="ECO:0007669"/>
    <property type="project" value="InterPro"/>
</dbReference>
<dbReference type="EMBL" id="CH479190">
    <property type="protein sequence ID" value="EDW26030.1"/>
    <property type="molecule type" value="Genomic_DNA"/>
</dbReference>
<dbReference type="Pfam" id="PF10588">
    <property type="entry name" value="NADH-G_4Fe-4S_3"/>
    <property type="match status" value="1"/>
</dbReference>
<dbReference type="HOGENOM" id="CLU_000422_11_6_1"/>
<accession>B4GU10</accession>
<dbReference type="PANTHER" id="PTHR43105:SF13">
    <property type="entry name" value="NADH-UBIQUINONE OXIDOREDUCTASE 75 KDA SUBUNIT, MITOCHONDRIAL"/>
    <property type="match status" value="1"/>
</dbReference>
<dbReference type="InterPro" id="IPR036010">
    <property type="entry name" value="2Fe-2S_ferredoxin-like_sf"/>
</dbReference>
<evidence type="ECO:0000256" key="6">
    <source>
        <dbReference type="ARBA" id="ARBA00023004"/>
    </source>
</evidence>
<feature type="domain" description="2Fe-2S ferredoxin-type" evidence="10">
    <location>
        <begin position="27"/>
        <end position="105"/>
    </location>
</feature>
<evidence type="ECO:0000313" key="12">
    <source>
        <dbReference type="EMBL" id="EDW26030.1"/>
    </source>
</evidence>
<evidence type="ECO:0000256" key="2">
    <source>
        <dbReference type="ARBA" id="ARBA00005404"/>
    </source>
</evidence>
<evidence type="ECO:0000256" key="3">
    <source>
        <dbReference type="ARBA" id="ARBA00022485"/>
    </source>
</evidence>
<feature type="domain" description="4Fe-4S His(Cys)3-ligated-type" evidence="11">
    <location>
        <begin position="105"/>
        <end position="144"/>
    </location>
</feature>
<dbReference type="Pfam" id="PF09326">
    <property type="entry name" value="NADH_dhqG_C"/>
    <property type="match status" value="1"/>
</dbReference>
<dbReference type="SUPFAM" id="SSF54862">
    <property type="entry name" value="4Fe-4S ferredoxins"/>
    <property type="match status" value="1"/>
</dbReference>
<keyword evidence="13" id="KW-1185">Reference proteome</keyword>
<comment type="cofactor">
    <cofactor evidence="1">
        <name>[4Fe-4S] cluster</name>
        <dbReference type="ChEBI" id="CHEBI:49883"/>
    </cofactor>
</comment>
<dbReference type="InterPro" id="IPR054351">
    <property type="entry name" value="NADH_UbQ_OxRdtase_ferredoxin"/>
</dbReference>
<dbReference type="Pfam" id="PF13510">
    <property type="entry name" value="Fer2_4"/>
    <property type="match status" value="1"/>
</dbReference>
<organism evidence="13">
    <name type="scientific">Drosophila persimilis</name>
    <name type="common">Fruit fly</name>
    <dbReference type="NCBI Taxonomy" id="7234"/>
    <lineage>
        <taxon>Eukaryota</taxon>
        <taxon>Metazoa</taxon>
        <taxon>Ecdysozoa</taxon>
        <taxon>Arthropoda</taxon>
        <taxon>Hexapoda</taxon>
        <taxon>Insecta</taxon>
        <taxon>Pterygota</taxon>
        <taxon>Neoptera</taxon>
        <taxon>Endopterygota</taxon>
        <taxon>Diptera</taxon>
        <taxon>Brachycera</taxon>
        <taxon>Muscomorpha</taxon>
        <taxon>Ephydroidea</taxon>
        <taxon>Drosophilidae</taxon>
        <taxon>Drosophila</taxon>
        <taxon>Sophophora</taxon>
    </lineage>
</organism>
<dbReference type="FunFam" id="3.10.20.740:FF:000001">
    <property type="entry name" value="NADH-quinone oxidoreductase subunit G"/>
    <property type="match status" value="1"/>
</dbReference>
<dbReference type="Pfam" id="PF22117">
    <property type="entry name" value="Fer4_Nqo3"/>
    <property type="match status" value="1"/>
</dbReference>
<dbReference type="SUPFAM" id="SSF53706">
    <property type="entry name" value="Formate dehydrogenase/DMSO reductase, domains 1-3"/>
    <property type="match status" value="1"/>
</dbReference>
<evidence type="ECO:0000256" key="4">
    <source>
        <dbReference type="ARBA" id="ARBA00022723"/>
    </source>
</evidence>
<dbReference type="GO" id="GO:0051539">
    <property type="term" value="F:4 iron, 4 sulfur cluster binding"/>
    <property type="evidence" value="ECO:0007669"/>
    <property type="project" value="UniProtKB-KW"/>
</dbReference>
<dbReference type="PROSITE" id="PS00643">
    <property type="entry name" value="COMPLEX1_75K_3"/>
    <property type="match status" value="1"/>
</dbReference>
<reference evidence="12 13" key="1">
    <citation type="journal article" date="2007" name="Nature">
        <title>Evolution of genes and genomes on the Drosophila phylogeny.</title>
        <authorList>
            <consortium name="Drosophila 12 Genomes Consortium"/>
            <person name="Clark A.G."/>
            <person name="Eisen M.B."/>
            <person name="Smith D.R."/>
            <person name="Bergman C.M."/>
            <person name="Oliver B."/>
            <person name="Markow T.A."/>
            <person name="Kaufman T.C."/>
            <person name="Kellis M."/>
            <person name="Gelbart W."/>
            <person name="Iyer V.N."/>
            <person name="Pollard D.A."/>
            <person name="Sackton T.B."/>
            <person name="Larracuente A.M."/>
            <person name="Singh N.D."/>
            <person name="Abad J.P."/>
            <person name="Abt D.N."/>
            <person name="Adryan B."/>
            <person name="Aguade M."/>
            <person name="Akashi H."/>
            <person name="Anderson W.W."/>
            <person name="Aquadro C.F."/>
            <person name="Ardell D.H."/>
            <person name="Arguello R."/>
            <person name="Artieri C.G."/>
            <person name="Barbash D.A."/>
            <person name="Barker D."/>
            <person name="Barsanti P."/>
            <person name="Batterham P."/>
            <person name="Batzoglou S."/>
            <person name="Begun D."/>
            <person name="Bhutkar A."/>
            <person name="Blanco E."/>
            <person name="Bosak S.A."/>
            <person name="Bradley R.K."/>
            <person name="Brand A.D."/>
            <person name="Brent M.R."/>
            <person name="Brooks A.N."/>
            <person name="Brown R.H."/>
            <person name="Butlin R.K."/>
            <person name="Caggese C."/>
            <person name="Calvi B.R."/>
            <person name="Bernardo de Carvalho A."/>
            <person name="Caspi A."/>
            <person name="Castrezana S."/>
            <person name="Celniker S.E."/>
            <person name="Chang J.L."/>
            <person name="Chapple C."/>
            <person name="Chatterji S."/>
            <person name="Chinwalla A."/>
            <person name="Civetta A."/>
            <person name="Clifton S.W."/>
            <person name="Comeron J.M."/>
            <person name="Costello J.C."/>
            <person name="Coyne J.A."/>
            <person name="Daub J."/>
            <person name="David R.G."/>
            <person name="Delcher A.L."/>
            <person name="Delehaunty K."/>
            <person name="Do C.B."/>
            <person name="Ebling H."/>
            <person name="Edwards K."/>
            <person name="Eickbush T."/>
            <person name="Evans J.D."/>
            <person name="Filipski A."/>
            <person name="Findeiss S."/>
            <person name="Freyhult E."/>
            <person name="Fulton L."/>
            <person name="Fulton R."/>
            <person name="Garcia A.C."/>
            <person name="Gardiner A."/>
            <person name="Garfield D.A."/>
            <person name="Garvin B.E."/>
            <person name="Gibson G."/>
            <person name="Gilbert D."/>
            <person name="Gnerre S."/>
            <person name="Godfrey J."/>
            <person name="Good R."/>
            <person name="Gotea V."/>
            <person name="Gravely B."/>
            <person name="Greenberg A.J."/>
            <person name="Griffiths-Jones S."/>
            <person name="Gross S."/>
            <person name="Guigo R."/>
            <person name="Gustafson E.A."/>
            <person name="Haerty W."/>
            <person name="Hahn M.W."/>
            <person name="Halligan D.L."/>
            <person name="Halpern A.L."/>
            <person name="Halter G.M."/>
            <person name="Han M.V."/>
            <person name="Heger A."/>
            <person name="Hillier L."/>
            <person name="Hinrichs A.S."/>
            <person name="Holmes I."/>
            <person name="Hoskins R.A."/>
            <person name="Hubisz M.J."/>
            <person name="Hultmark D."/>
            <person name="Huntley M.A."/>
            <person name="Jaffe D.B."/>
            <person name="Jagadeeshan S."/>
            <person name="Jeck W.R."/>
            <person name="Johnson J."/>
            <person name="Jones C.D."/>
            <person name="Jordan W.C."/>
            <person name="Karpen G.H."/>
            <person name="Kataoka E."/>
            <person name="Keightley P.D."/>
            <person name="Kheradpour P."/>
            <person name="Kirkness E.F."/>
            <person name="Koerich L.B."/>
            <person name="Kristiansen K."/>
            <person name="Kudrna D."/>
            <person name="Kulathinal R.J."/>
            <person name="Kumar S."/>
            <person name="Kwok R."/>
            <person name="Lander E."/>
            <person name="Langley C.H."/>
            <person name="Lapoint R."/>
            <person name="Lazzaro B.P."/>
            <person name="Lee S.J."/>
            <person name="Levesque L."/>
            <person name="Li R."/>
            <person name="Lin C.F."/>
            <person name="Lin M.F."/>
            <person name="Lindblad-Toh K."/>
            <person name="Llopart A."/>
            <person name="Long M."/>
            <person name="Low L."/>
            <person name="Lozovsky E."/>
            <person name="Lu J."/>
            <person name="Luo M."/>
            <person name="Machado C.A."/>
            <person name="Makalowski W."/>
            <person name="Marzo M."/>
            <person name="Matsuda M."/>
            <person name="Matzkin L."/>
            <person name="McAllister B."/>
            <person name="McBride C.S."/>
            <person name="McKernan B."/>
            <person name="McKernan K."/>
            <person name="Mendez-Lago M."/>
            <person name="Minx P."/>
            <person name="Mollenhauer M.U."/>
            <person name="Montooth K."/>
            <person name="Mount S.M."/>
            <person name="Mu X."/>
            <person name="Myers E."/>
            <person name="Negre B."/>
            <person name="Newfeld S."/>
            <person name="Nielsen R."/>
            <person name="Noor M.A."/>
            <person name="O'Grady P."/>
            <person name="Pachter L."/>
            <person name="Papaceit M."/>
            <person name="Parisi M.J."/>
            <person name="Parisi M."/>
            <person name="Parts L."/>
            <person name="Pedersen J.S."/>
            <person name="Pesole G."/>
            <person name="Phillippy A.M."/>
            <person name="Ponting C.P."/>
            <person name="Pop M."/>
            <person name="Porcelli D."/>
            <person name="Powell J.R."/>
            <person name="Prohaska S."/>
            <person name="Pruitt K."/>
            <person name="Puig M."/>
            <person name="Quesneville H."/>
            <person name="Ram K.R."/>
            <person name="Rand D."/>
            <person name="Rasmussen M.D."/>
            <person name="Reed L.K."/>
            <person name="Reenan R."/>
            <person name="Reily A."/>
            <person name="Remington K.A."/>
            <person name="Rieger T.T."/>
            <person name="Ritchie M.G."/>
            <person name="Robin C."/>
            <person name="Rogers Y.H."/>
            <person name="Rohde C."/>
            <person name="Rozas J."/>
            <person name="Rubenfield M.J."/>
            <person name="Ruiz A."/>
            <person name="Russo S."/>
            <person name="Salzberg S.L."/>
            <person name="Sanchez-Gracia A."/>
            <person name="Saranga D.J."/>
            <person name="Sato H."/>
            <person name="Schaeffer S.W."/>
            <person name="Schatz M.C."/>
            <person name="Schlenke T."/>
            <person name="Schwartz R."/>
            <person name="Segarra C."/>
            <person name="Singh R.S."/>
            <person name="Sirot L."/>
            <person name="Sirota M."/>
            <person name="Sisneros N.B."/>
            <person name="Smith C.D."/>
            <person name="Smith T.F."/>
            <person name="Spieth J."/>
            <person name="Stage D.E."/>
            <person name="Stark A."/>
            <person name="Stephan W."/>
            <person name="Strausberg R.L."/>
            <person name="Strempel S."/>
            <person name="Sturgill D."/>
            <person name="Sutton G."/>
            <person name="Sutton G.G."/>
            <person name="Tao W."/>
            <person name="Teichmann S."/>
            <person name="Tobari Y.N."/>
            <person name="Tomimura Y."/>
            <person name="Tsolas J.M."/>
            <person name="Valente V.L."/>
            <person name="Venter E."/>
            <person name="Venter J.C."/>
            <person name="Vicario S."/>
            <person name="Vieira F.G."/>
            <person name="Vilella A.J."/>
            <person name="Villasante A."/>
            <person name="Walenz B."/>
            <person name="Wang J."/>
            <person name="Wasserman M."/>
            <person name="Watts T."/>
            <person name="Wilson D."/>
            <person name="Wilson R.K."/>
            <person name="Wing R.A."/>
            <person name="Wolfner M.F."/>
            <person name="Wong A."/>
            <person name="Wong G.K."/>
            <person name="Wu C.I."/>
            <person name="Wu G."/>
            <person name="Yamamoto D."/>
            <person name="Yang H.P."/>
            <person name="Yang S.P."/>
            <person name="Yorke J.A."/>
            <person name="Yoshida K."/>
            <person name="Zdobnov E."/>
            <person name="Zhang P."/>
            <person name="Zhang Y."/>
            <person name="Zimin A.V."/>
            <person name="Baldwin J."/>
            <person name="Abdouelleil A."/>
            <person name="Abdulkadir J."/>
            <person name="Abebe A."/>
            <person name="Abera B."/>
            <person name="Abreu J."/>
            <person name="Acer S.C."/>
            <person name="Aftuck L."/>
            <person name="Alexander A."/>
            <person name="An P."/>
            <person name="Anderson E."/>
            <person name="Anderson S."/>
            <person name="Arachi H."/>
            <person name="Azer M."/>
            <person name="Bachantsang P."/>
            <person name="Barry A."/>
            <person name="Bayul T."/>
            <person name="Berlin A."/>
            <person name="Bessette D."/>
            <person name="Bloom T."/>
            <person name="Blye J."/>
            <person name="Boguslavskiy L."/>
            <person name="Bonnet C."/>
            <person name="Boukhgalter B."/>
            <person name="Bourzgui I."/>
            <person name="Brown A."/>
            <person name="Cahill P."/>
            <person name="Channer S."/>
            <person name="Cheshatsang Y."/>
            <person name="Chuda L."/>
            <person name="Citroen M."/>
            <person name="Collymore A."/>
            <person name="Cooke P."/>
            <person name="Costello M."/>
            <person name="D'Aco K."/>
            <person name="Daza R."/>
            <person name="De Haan G."/>
            <person name="DeGray S."/>
            <person name="DeMaso C."/>
            <person name="Dhargay N."/>
            <person name="Dooley K."/>
            <person name="Dooley E."/>
            <person name="Doricent M."/>
            <person name="Dorje P."/>
            <person name="Dorjee K."/>
            <person name="Dupes A."/>
            <person name="Elong R."/>
            <person name="Falk J."/>
            <person name="Farina A."/>
            <person name="Faro S."/>
            <person name="Ferguson D."/>
            <person name="Fisher S."/>
            <person name="Foley C.D."/>
            <person name="Franke A."/>
            <person name="Friedrich D."/>
            <person name="Gadbois L."/>
            <person name="Gearin G."/>
            <person name="Gearin C.R."/>
            <person name="Giannoukos G."/>
            <person name="Goode T."/>
            <person name="Graham J."/>
            <person name="Grandbois E."/>
            <person name="Grewal S."/>
            <person name="Gyaltsen K."/>
            <person name="Hafez N."/>
            <person name="Hagos B."/>
            <person name="Hall J."/>
            <person name="Henson C."/>
            <person name="Hollinger A."/>
            <person name="Honan T."/>
            <person name="Huard M.D."/>
            <person name="Hughes L."/>
            <person name="Hurhula B."/>
            <person name="Husby M.E."/>
            <person name="Kamat A."/>
            <person name="Kanga B."/>
            <person name="Kashin S."/>
            <person name="Khazanovich D."/>
            <person name="Kisner P."/>
            <person name="Lance K."/>
            <person name="Lara M."/>
            <person name="Lee W."/>
            <person name="Lennon N."/>
            <person name="Letendre F."/>
            <person name="LeVine R."/>
            <person name="Lipovsky A."/>
            <person name="Liu X."/>
            <person name="Liu J."/>
            <person name="Liu S."/>
            <person name="Lokyitsang T."/>
            <person name="Lokyitsang Y."/>
            <person name="Lubonja R."/>
            <person name="Lui A."/>
            <person name="MacDonald P."/>
            <person name="Magnisalis V."/>
            <person name="Maru K."/>
            <person name="Matthews C."/>
            <person name="McCusker W."/>
            <person name="McDonough S."/>
            <person name="Mehta T."/>
            <person name="Meldrim J."/>
            <person name="Meneus L."/>
            <person name="Mihai O."/>
            <person name="Mihalev A."/>
            <person name="Mihova T."/>
            <person name="Mittelman R."/>
            <person name="Mlenga V."/>
            <person name="Montmayeur A."/>
            <person name="Mulrain L."/>
            <person name="Navidi A."/>
            <person name="Naylor J."/>
            <person name="Negash T."/>
            <person name="Nguyen T."/>
            <person name="Nguyen N."/>
            <person name="Nicol R."/>
            <person name="Norbu C."/>
            <person name="Norbu N."/>
            <person name="Novod N."/>
            <person name="O'Neill B."/>
            <person name="Osman S."/>
            <person name="Markiewicz E."/>
            <person name="Oyono O.L."/>
            <person name="Patti C."/>
            <person name="Phunkhang P."/>
            <person name="Pierre F."/>
            <person name="Priest M."/>
            <person name="Raghuraman S."/>
            <person name="Rege F."/>
            <person name="Reyes R."/>
            <person name="Rise C."/>
            <person name="Rogov P."/>
            <person name="Ross K."/>
            <person name="Ryan E."/>
            <person name="Settipalli S."/>
            <person name="Shea T."/>
            <person name="Sherpa N."/>
            <person name="Shi L."/>
            <person name="Shih D."/>
            <person name="Sparrow T."/>
            <person name="Spaulding J."/>
            <person name="Stalker J."/>
            <person name="Stange-Thomann N."/>
            <person name="Stavropoulos S."/>
            <person name="Stone C."/>
            <person name="Strader C."/>
            <person name="Tesfaye S."/>
            <person name="Thomson T."/>
            <person name="Thoulutsang Y."/>
            <person name="Thoulutsang D."/>
            <person name="Topham K."/>
            <person name="Topping I."/>
            <person name="Tsamla T."/>
            <person name="Vassiliev H."/>
            <person name="Vo A."/>
            <person name="Wangchuk T."/>
            <person name="Wangdi T."/>
            <person name="Weiand M."/>
            <person name="Wilkinson J."/>
            <person name="Wilson A."/>
            <person name="Yadav S."/>
            <person name="Young G."/>
            <person name="Yu Q."/>
            <person name="Zembek L."/>
            <person name="Zhong D."/>
            <person name="Zimmer A."/>
            <person name="Zwirko Z."/>
            <person name="Jaffe D.B."/>
            <person name="Alvarez P."/>
            <person name="Brockman W."/>
            <person name="Butler J."/>
            <person name="Chin C."/>
            <person name="Gnerre S."/>
            <person name="Grabherr M."/>
            <person name="Kleber M."/>
            <person name="Mauceli E."/>
            <person name="MacCallum I."/>
        </authorList>
    </citation>
    <scope>NUCLEOTIDE SEQUENCE [LARGE SCALE GENOMIC DNA]</scope>
    <source>
        <strain evidence="13">MSH-3 / Tucson 14011-0111.49</strain>
    </source>
</reference>
<dbReference type="PROSITE" id="PS51839">
    <property type="entry name" value="4FE4S_HC3"/>
    <property type="match status" value="1"/>
</dbReference>
<dbReference type="CDD" id="cd00207">
    <property type="entry name" value="fer2"/>
    <property type="match status" value="1"/>
</dbReference>
<dbReference type="GO" id="GO:0008137">
    <property type="term" value="F:NADH dehydrogenase (ubiquinone) activity"/>
    <property type="evidence" value="ECO:0007669"/>
    <property type="project" value="InterPro"/>
</dbReference>
<name>B4GU10_DROPE</name>
<sequence length="670" mass="72422">MIRAPLVKALGALGSPTHQIATRTAPEKIEVFVDDIPVQVLPGTTVLQAAALVGVEIPRFCYHERLAVAGNCRMCLVEVEKSPKPVAACAMPVMKGWRIKTNSDLTRKAREGVMEFLLMNHPLDCPICDQGGECDLQDQAMAFGSDRSRFTDINYTGKRAVEDKDIGPLVKTIMTRCIHCTRCVRFASEIAGVDDLGTTGRGNDMQIGTYVEKLFLSELSGNVIDLCPVGALTNKPYSFVARPWEIRKVSSIDVLDASRFACDGLKRQRLVAPMVRMPNGELQAVEWEGALIAVAKALKKANGQVAGVAGQLADVEAMVALKDLVNRLEGETLVTEQGFIKGSGTDVRANYLLNSTIAGLEEADAVLLVGTNPRYEAPLVNTRLRKAYVHNESQIASIGPKIDLSYEHDNLGSDPVLIKDVCSGSHAFSKVLEGAKKPAIIIGADLLEREDGAAIHATIVEYCQKLKKPEWNPFNVLQNNAAQVGAYDVGYQPGADRAVKAQPKVLFLLNADAGKVTREQLPKDCFVVYIGSHGDNGASIADAVLPGAAYTEKQAIYVNTEGRPQQTLPGVVGTPLPYDTLDELRARLEDISPHLTRLGELESAGFNDTGAQAAISKSIGGGAIDVKQKELRDYFMTDAISRSSLTMAKCILAVNKQKRQDEQAKQSVAI</sequence>
<dbReference type="OMA" id="QAMAYGV"/>
<evidence type="ECO:0000256" key="9">
    <source>
        <dbReference type="ARBA" id="ARBA00034078"/>
    </source>
</evidence>
<dbReference type="Gene3D" id="3.30.70.20">
    <property type="match status" value="1"/>
</dbReference>
<proteinExistence type="inferred from homology"/>
<dbReference type="eggNOG" id="KOG2282">
    <property type="taxonomic scope" value="Eukaryota"/>
</dbReference>
<dbReference type="InterPro" id="IPR006656">
    <property type="entry name" value="Mopterin_OxRdtase"/>
</dbReference>
<comment type="similarity">
    <text evidence="2">Belongs to the complex I 75 kDa subunit family.</text>
</comment>
<comment type="cofactor">
    <cofactor evidence="9">
        <name>[2Fe-2S] cluster</name>
        <dbReference type="ChEBI" id="CHEBI:190135"/>
    </cofactor>
</comment>
<evidence type="ECO:0000259" key="10">
    <source>
        <dbReference type="PROSITE" id="PS51085"/>
    </source>
</evidence>
<dbReference type="InterPro" id="IPR000283">
    <property type="entry name" value="NADH_UbQ_OxRdtase_75kDa_su_CS"/>
</dbReference>
<keyword evidence="4" id="KW-0479">Metal-binding</keyword>
<protein>
    <submittedName>
        <fullName evidence="12">GL14171</fullName>
    </submittedName>
</protein>
<evidence type="ECO:0000313" key="13">
    <source>
        <dbReference type="Proteomes" id="UP000008744"/>
    </source>
</evidence>
<dbReference type="PROSITE" id="PS00642">
    <property type="entry name" value="COMPLEX1_75K_2"/>
    <property type="match status" value="1"/>
</dbReference>
<dbReference type="InterPro" id="IPR019574">
    <property type="entry name" value="NADH_UbQ_OxRdtase_Gsu_4Fe4S-bd"/>
</dbReference>
<dbReference type="GO" id="GO:0045271">
    <property type="term" value="C:respiratory chain complex I"/>
    <property type="evidence" value="ECO:0007669"/>
    <property type="project" value="EnsemblMetazoa"/>
</dbReference>
<gene>
    <name evidence="12" type="primary">Dper\GL14171</name>
    <name evidence="12" type="ORF">Dper_GL14171</name>
</gene>
<dbReference type="Pfam" id="PF00384">
    <property type="entry name" value="Molybdopterin"/>
    <property type="match status" value="1"/>
</dbReference>
<evidence type="ECO:0000256" key="8">
    <source>
        <dbReference type="ARBA" id="ARBA00023027"/>
    </source>
</evidence>
<dbReference type="GO" id="GO:0046872">
    <property type="term" value="F:metal ion binding"/>
    <property type="evidence" value="ECO:0007669"/>
    <property type="project" value="UniProtKB-KW"/>
</dbReference>
<dbReference type="InterPro" id="IPR050123">
    <property type="entry name" value="Prok_molybdopt-oxidoreductase"/>
</dbReference>
<dbReference type="AlphaFoldDB" id="B4GU10"/>
<evidence type="ECO:0000256" key="1">
    <source>
        <dbReference type="ARBA" id="ARBA00001966"/>
    </source>
</evidence>
<dbReference type="Gene3D" id="3.10.20.740">
    <property type="match status" value="1"/>
</dbReference>
<dbReference type="PANTHER" id="PTHR43105">
    <property type="entry name" value="RESPIRATORY NITRATE REDUCTASE"/>
    <property type="match status" value="1"/>
</dbReference>
<dbReference type="InterPro" id="IPR015405">
    <property type="entry name" value="NDUFS1-like_C"/>
</dbReference>
<keyword evidence="5" id="KW-1278">Translocase</keyword>
<dbReference type="PROSITE" id="PS00641">
    <property type="entry name" value="COMPLEX1_75K_1"/>
    <property type="match status" value="1"/>
</dbReference>
<dbReference type="PROSITE" id="PS51085">
    <property type="entry name" value="2FE2S_FER_2"/>
    <property type="match status" value="1"/>
</dbReference>
<evidence type="ECO:0000256" key="5">
    <source>
        <dbReference type="ARBA" id="ARBA00022967"/>
    </source>
</evidence>
<dbReference type="STRING" id="7234.B4GU10"/>
<keyword evidence="6" id="KW-0408">Iron</keyword>
<dbReference type="Proteomes" id="UP000008744">
    <property type="component" value="Unassembled WGS sequence"/>
</dbReference>
<keyword evidence="3" id="KW-0004">4Fe-4S</keyword>
<dbReference type="FunFam" id="3.30.70.20:FF:000002">
    <property type="entry name" value="NADH-ubiquinone oxidoreductase 75 kDa subunit"/>
    <property type="match status" value="1"/>
</dbReference>
<dbReference type="SMR" id="B4GU10"/>
<dbReference type="GO" id="GO:0042773">
    <property type="term" value="P:ATP synthesis coupled electron transport"/>
    <property type="evidence" value="ECO:0007669"/>
    <property type="project" value="InterPro"/>
</dbReference>
<evidence type="ECO:0000259" key="11">
    <source>
        <dbReference type="PROSITE" id="PS51839"/>
    </source>
</evidence>